<dbReference type="InterPro" id="IPR045851">
    <property type="entry name" value="AMP-bd_C_sf"/>
</dbReference>
<dbReference type="Pfam" id="PF00501">
    <property type="entry name" value="AMP-binding"/>
    <property type="match status" value="2"/>
</dbReference>
<dbReference type="SUPFAM" id="SSF47336">
    <property type="entry name" value="ACP-like"/>
    <property type="match status" value="2"/>
</dbReference>
<dbReference type="PANTHER" id="PTHR45527:SF1">
    <property type="entry name" value="FATTY ACID SYNTHASE"/>
    <property type="match status" value="1"/>
</dbReference>
<proteinExistence type="inferred from homology"/>
<dbReference type="Pfam" id="PF00550">
    <property type="entry name" value="PP-binding"/>
    <property type="match status" value="2"/>
</dbReference>
<dbReference type="Proteomes" id="UP000315235">
    <property type="component" value="Unassembled WGS sequence"/>
</dbReference>
<dbReference type="CDD" id="cd19531">
    <property type="entry name" value="LCL_NRPS-like"/>
    <property type="match status" value="2"/>
</dbReference>
<dbReference type="OrthoDB" id="9757559at2"/>
<keyword evidence="3" id="KW-0596">Phosphopantetheine</keyword>
<dbReference type="SUPFAM" id="SSF52777">
    <property type="entry name" value="CoA-dependent acyltransferases"/>
    <property type="match status" value="4"/>
</dbReference>
<dbReference type="InterPro" id="IPR000873">
    <property type="entry name" value="AMP-dep_synth/lig_dom"/>
</dbReference>
<comment type="caution">
    <text evidence="6">The sequence shown here is derived from an EMBL/GenBank/DDBJ whole genome shotgun (WGS) entry which is preliminary data.</text>
</comment>
<dbReference type="GO" id="GO:0009366">
    <property type="term" value="C:enterobactin synthetase complex"/>
    <property type="evidence" value="ECO:0007669"/>
    <property type="project" value="TreeGrafter"/>
</dbReference>
<dbReference type="Gene3D" id="1.10.1200.10">
    <property type="entry name" value="ACP-like"/>
    <property type="match status" value="2"/>
</dbReference>
<dbReference type="Gene3D" id="3.30.300.30">
    <property type="match status" value="2"/>
</dbReference>
<accession>A0A553GTQ8</accession>
<dbReference type="InterPro" id="IPR036736">
    <property type="entry name" value="ACP-like_sf"/>
</dbReference>
<dbReference type="GO" id="GO:0005829">
    <property type="term" value="C:cytosol"/>
    <property type="evidence" value="ECO:0007669"/>
    <property type="project" value="TreeGrafter"/>
</dbReference>
<dbReference type="CDD" id="cd17643">
    <property type="entry name" value="A_NRPS_Cytc1-like"/>
    <property type="match status" value="1"/>
</dbReference>
<evidence type="ECO:0000313" key="6">
    <source>
        <dbReference type="EMBL" id="TRX72851.1"/>
    </source>
</evidence>
<dbReference type="EMBL" id="VJOY01000027">
    <property type="protein sequence ID" value="TRX72851.1"/>
    <property type="molecule type" value="Genomic_DNA"/>
</dbReference>
<evidence type="ECO:0000256" key="4">
    <source>
        <dbReference type="ARBA" id="ARBA00022553"/>
    </source>
</evidence>
<dbReference type="FunFam" id="1.10.1200.10:FF:000005">
    <property type="entry name" value="Nonribosomal peptide synthetase 1"/>
    <property type="match status" value="2"/>
</dbReference>
<name>A0A553GTQ8_9PSED</name>
<dbReference type="GO" id="GO:0031177">
    <property type="term" value="F:phosphopantetheine binding"/>
    <property type="evidence" value="ECO:0007669"/>
    <property type="project" value="InterPro"/>
</dbReference>
<protein>
    <submittedName>
        <fullName evidence="6">Amino acid adenylation domain-containing protein</fullName>
    </submittedName>
</protein>
<sequence>MTLTSDISDDDLLALLAADQAEADERIRPQATDLPAPLSHAQQRLWFLQQYDPLDAAYNLPRLLHLRGPLDPAHLVAALQKLVDRHAILRTRFVDADDGPRQLAVDSLRVHVPVVDLADLDDQARTTRLDAALAEEAARPFDLTQPGQLRACLFRLADDVHALLITLHHIVTDAWSNPILLADLSAALRLAGSATPDAPLPPLPIQYADYARWERDPQRRHDASLAYWRGYLGEHLPPLELPTDFPRRLDDPRPAGHHRVRLEAELVATLQRQAAAQGGTPFIPLLAAWQLLLSRYSGQDSFAVGVPYANRQRPETQGLVGCFMSTQLYRARLEPGLTAGALLARLREESLAALEHADVPFEQLLEGFDVERTASATPLFQTLFNWQVHAGGAATALPGLQVSLEEGESAQAKFDLSLDVAATAEGVEAVLEYNAALYRPDTVERIARHWLQLLQALLAQPDSRLDALPLLDDSERERMLVQWNRRADDYPDATCVHRLFEARAAERPEALALSLGERHLSYSELNAWANRLAHLLRERGVGPDTVVGIAVERSLEMVVGLLAVLKAGGAYVPLDPAYPSERLGWMIEDSGMALVLTQAALQPRLPLPAGLPWLCLTADGADLAERSAANLEGTPDPRNLAYVMFTSGSTGRPKGVGIEHRALTRHTRVSVEFFDLRPDDRVLQFSTFNFDGFVEQLYPALTLGASVVLRGPELWDSETFHATLLAESISVVDVTTAYWFMLARDFAAAGPRPMGRLRQVHAGGEAMPVEGLALWRRAGLVGVRLLNTYGPTEATVTVTCHDCTDYVSGTRPLPAHLPIGHVLPGRAIHILDAGLQPAPLGVTGELVIGGDLLARGYFGRPGLSAERFVPDPFGAQPGGRLYRTGDLARYREDGGIEYVGRIDHQVKIRGFRIELGEIEARLLEQPEVREALVVALGEPGRLQLAAYLAPTDARLLEDGEALAAWRATLQERLRQALPDYMVPTHLMALPRLPLSPNGKLDRKALPAPDLRDIQAAHRAPLSETQRQVAAIWQDVLQLERVGLDDDFFSLGGHSLLATQVISRLRQRLACDVPLRALFERPRLEDFVERVEQARGDDSPPLRPIPREGALPLSYAQLRQWFLWKLDPQSAAYGIPLALRLQGALDLDALQRAFAALVERHEILRTRYLEQDGEVIQRIEAPGVLEPAMEVLPLAAGTPVTPLIEQAAGRPFDLQREAPLRLTLARLAPDEHVLIAVLHHIAFDGGSVPVMVDELTRLYAAQCNGVPAALPALPVQYADYAAWQRDWMARGESRRQLAYWQARLGDRHPPLDLPLDRPRHALVTRDGASLNLELPLPLARALRRLAQAEHTTLFTVLLAAFQALLYRYTGQLDIRVGVPTANRNRLETEGLIGLFVNTLVLRAEIRPDEPFQTFLERVKADTLAAQAHQDLPFEQLVEALQPERDLGHTPLFQVMYNHRSEDAGDPATLPGLRIEALEAENPSAKFELMLSTFEAGEALAASFSYAKELFDGATIERLAEHWLTLLQAVTEAPGRPLVDLPLLDETRAAEQLQRWNPHRASAADGASLQRRIEAMAQRAPDAIAVSHEARTLTYAALNRDANRLAHRLRALGAGPEVLVGVALERSPELIVALLAVLKSGAAYLPLDPDYPAERLQYMVEDSGLALLLTRAELLAGWPALPDRVRPLCLDDDPALAAAPDHDLEQDSAADALTYVIYTSGSTGRPKGAQMTQRNVTRLFDATDAWFGFGERDVWTLFHSFAFDFSVWEIFGALLHGGRLVIVPYAVSRSPEAFATLLQREGVTVLNQTPSAFRPLMRTLCAAEPRPDLALRYVVFGGEALETDSLAPWFERFGDRAPQLINMYGITETTVHVTYRPLRRQDLGSTLRSPIGEAIPDLGWYLLDPGLRPVAPGCVGELYVGGPGLSRGYRGRPGLSAERFVPSPFPGEPGARLYRTGDLARCRADGEFDYIGRNDHQVKIRGFRIELGEIEARLETHDQVREARVLPLDGAEQLAGYLVPADAGLLNADAGAQHALRETLRAHLLERLPEYMVPAHLVLLPALPLTANGKLDRRALPTPNTGPARQWTAPQTPLQGQLAALWAQALQVERVGLHDNFFELGGHSLQLISVIARIRDEVGIEVPVKEFYLRGSIERLAAWIEEHRAAAPADDELALILDAFAELEETHV</sequence>
<dbReference type="CDD" id="cd17649">
    <property type="entry name" value="A_NRPS_PvdJ-like"/>
    <property type="match status" value="1"/>
</dbReference>
<keyword evidence="4" id="KW-0597">Phosphoprotein</keyword>
<feature type="domain" description="Carrier" evidence="5">
    <location>
        <begin position="2087"/>
        <end position="2162"/>
    </location>
</feature>
<dbReference type="FunFam" id="3.40.50.980:FF:000001">
    <property type="entry name" value="Non-ribosomal peptide synthetase"/>
    <property type="match status" value="2"/>
</dbReference>
<evidence type="ECO:0000256" key="1">
    <source>
        <dbReference type="ARBA" id="ARBA00001957"/>
    </source>
</evidence>
<dbReference type="NCBIfam" id="TIGR01733">
    <property type="entry name" value="AA-adenyl-dom"/>
    <property type="match status" value="2"/>
</dbReference>
<dbReference type="InterPro" id="IPR001242">
    <property type="entry name" value="Condensation_dom"/>
</dbReference>
<dbReference type="FunFam" id="3.40.50.980:FF:000002">
    <property type="entry name" value="Enterobactin synthetase component F"/>
    <property type="match status" value="1"/>
</dbReference>
<dbReference type="Gene3D" id="3.40.50.980">
    <property type="match status" value="4"/>
</dbReference>
<dbReference type="InterPro" id="IPR020845">
    <property type="entry name" value="AMP-binding_CS"/>
</dbReference>
<dbReference type="GO" id="GO:0047527">
    <property type="term" value="F:2,3-dihydroxybenzoate-serine ligase activity"/>
    <property type="evidence" value="ECO:0007669"/>
    <property type="project" value="TreeGrafter"/>
</dbReference>
<dbReference type="Pfam" id="PF13193">
    <property type="entry name" value="AMP-binding_C"/>
    <property type="match status" value="2"/>
</dbReference>
<dbReference type="InterPro" id="IPR025110">
    <property type="entry name" value="AMP-bd_C"/>
</dbReference>
<dbReference type="RefSeq" id="WP_143490317.1">
    <property type="nucleotide sequence ID" value="NZ_VJOY01000027.1"/>
</dbReference>
<dbReference type="InterPro" id="IPR006162">
    <property type="entry name" value="Ppantetheine_attach_site"/>
</dbReference>
<dbReference type="Gene3D" id="3.30.559.30">
    <property type="entry name" value="Nonribosomal peptide synthetase, condensation domain"/>
    <property type="match status" value="2"/>
</dbReference>
<dbReference type="PROSITE" id="PS00455">
    <property type="entry name" value="AMP_BINDING"/>
    <property type="match status" value="2"/>
</dbReference>
<dbReference type="PROSITE" id="PS50075">
    <property type="entry name" value="CARRIER"/>
    <property type="match status" value="2"/>
</dbReference>
<dbReference type="Pfam" id="PF00668">
    <property type="entry name" value="Condensation"/>
    <property type="match status" value="2"/>
</dbReference>
<dbReference type="Gene3D" id="3.30.559.10">
    <property type="entry name" value="Chloramphenicol acetyltransferase-like domain"/>
    <property type="match status" value="2"/>
</dbReference>
<dbReference type="GO" id="GO:0043041">
    <property type="term" value="P:amino acid activation for nonribosomal peptide biosynthetic process"/>
    <property type="evidence" value="ECO:0007669"/>
    <property type="project" value="TreeGrafter"/>
</dbReference>
<dbReference type="InterPro" id="IPR009081">
    <property type="entry name" value="PP-bd_ACP"/>
</dbReference>
<dbReference type="Gene3D" id="2.30.38.10">
    <property type="entry name" value="Luciferase, Domain 3"/>
    <property type="match status" value="2"/>
</dbReference>
<evidence type="ECO:0000313" key="7">
    <source>
        <dbReference type="Proteomes" id="UP000315235"/>
    </source>
</evidence>
<dbReference type="PROSITE" id="PS00012">
    <property type="entry name" value="PHOSPHOPANTETHEINE"/>
    <property type="match status" value="1"/>
</dbReference>
<dbReference type="FunFam" id="3.30.300.30:FF:000010">
    <property type="entry name" value="Enterobactin synthetase component F"/>
    <property type="match status" value="2"/>
</dbReference>
<dbReference type="InterPro" id="IPR023213">
    <property type="entry name" value="CAT-like_dom_sf"/>
</dbReference>
<dbReference type="InterPro" id="IPR010071">
    <property type="entry name" value="AA_adenyl_dom"/>
</dbReference>
<dbReference type="SUPFAM" id="SSF56801">
    <property type="entry name" value="Acetyl-CoA synthetase-like"/>
    <property type="match status" value="2"/>
</dbReference>
<reference evidence="6 7" key="1">
    <citation type="submission" date="2019-07" db="EMBL/GenBank/DDBJ databases">
        <title>Pseudomonas mangiferae sp. nov., isolated from bark of mango tree in Thailand.</title>
        <authorList>
            <person name="Srisuk N."/>
            <person name="Anurat P."/>
        </authorList>
    </citation>
    <scope>NUCLEOTIDE SEQUENCE [LARGE SCALE GENOMIC DNA]</scope>
    <source>
        <strain evidence="6 7">DMKU_BBB3-04</strain>
    </source>
</reference>
<dbReference type="SMART" id="SM00823">
    <property type="entry name" value="PKS_PP"/>
    <property type="match status" value="2"/>
</dbReference>
<evidence type="ECO:0000259" key="5">
    <source>
        <dbReference type="PROSITE" id="PS50075"/>
    </source>
</evidence>
<evidence type="ECO:0000256" key="3">
    <source>
        <dbReference type="ARBA" id="ARBA00022450"/>
    </source>
</evidence>
<comment type="cofactor">
    <cofactor evidence="1">
        <name>pantetheine 4'-phosphate</name>
        <dbReference type="ChEBI" id="CHEBI:47942"/>
    </cofactor>
</comment>
<evidence type="ECO:0000256" key="2">
    <source>
        <dbReference type="ARBA" id="ARBA00006432"/>
    </source>
</evidence>
<feature type="domain" description="Carrier" evidence="5">
    <location>
        <begin position="1019"/>
        <end position="1094"/>
    </location>
</feature>
<dbReference type="PANTHER" id="PTHR45527">
    <property type="entry name" value="NONRIBOSOMAL PEPTIDE SYNTHETASE"/>
    <property type="match status" value="1"/>
</dbReference>
<dbReference type="NCBIfam" id="NF003417">
    <property type="entry name" value="PRK04813.1"/>
    <property type="match status" value="2"/>
</dbReference>
<dbReference type="InterPro" id="IPR020806">
    <property type="entry name" value="PKS_PP-bd"/>
</dbReference>
<organism evidence="6 7">
    <name type="scientific">Pseudomonas mangiferae</name>
    <dbReference type="NCBI Taxonomy" id="2593654"/>
    <lineage>
        <taxon>Bacteria</taxon>
        <taxon>Pseudomonadati</taxon>
        <taxon>Pseudomonadota</taxon>
        <taxon>Gammaproteobacteria</taxon>
        <taxon>Pseudomonadales</taxon>
        <taxon>Pseudomonadaceae</taxon>
        <taxon>Pseudomonas</taxon>
    </lineage>
</organism>
<comment type="similarity">
    <text evidence="2">Belongs to the ATP-dependent AMP-binding enzyme family.</text>
</comment>
<dbReference type="FunFam" id="3.40.50.12780:FF:000012">
    <property type="entry name" value="Non-ribosomal peptide synthetase"/>
    <property type="match status" value="2"/>
</dbReference>
<dbReference type="GO" id="GO:0009239">
    <property type="term" value="P:enterobactin biosynthetic process"/>
    <property type="evidence" value="ECO:0007669"/>
    <property type="project" value="TreeGrafter"/>
</dbReference>
<keyword evidence="7" id="KW-1185">Reference proteome</keyword>
<gene>
    <name evidence="6" type="ORF">FM069_20765</name>
</gene>